<proteinExistence type="predicted"/>
<feature type="domain" description="Aspartate/glutamate/uridylate kinase" evidence="1">
    <location>
        <begin position="15"/>
        <end position="153"/>
    </location>
</feature>
<name>A0A9X2PDT2_9HYPH</name>
<dbReference type="GO" id="GO:0016301">
    <property type="term" value="F:kinase activity"/>
    <property type="evidence" value="ECO:0007669"/>
    <property type="project" value="UniProtKB-KW"/>
</dbReference>
<dbReference type="Proteomes" id="UP001151088">
    <property type="component" value="Unassembled WGS sequence"/>
</dbReference>
<accession>A0A9X2PDT2</accession>
<comment type="caution">
    <text evidence="2">The sequence shown here is derived from an EMBL/GenBank/DDBJ whole genome shotgun (WGS) entry which is preliminary data.</text>
</comment>
<organism evidence="2 3">
    <name type="scientific">Ancylobacter mangrovi</name>
    <dbReference type="NCBI Taxonomy" id="2972472"/>
    <lineage>
        <taxon>Bacteria</taxon>
        <taxon>Pseudomonadati</taxon>
        <taxon>Pseudomonadota</taxon>
        <taxon>Alphaproteobacteria</taxon>
        <taxon>Hyphomicrobiales</taxon>
        <taxon>Xanthobacteraceae</taxon>
        <taxon>Ancylobacter</taxon>
    </lineage>
</organism>
<sequence>MPADPLAAPAPRPHVVKLGGSLIGAPALSRLLQALARARTPVLLVTGGGPFADAVREAQPRLGLSDAACHRMAILAMEQTALAFADLAPGLVPVDSADAIARASEGARPAIWLPARMALAALELPESWALTSDSLAAWLAGSIGAGRLTLVKSAPAAPGSGPRDWAAGGLVDPLFPDYAGSIAGPVEVMSLEAALGHFTDGSLAA</sequence>
<dbReference type="EMBL" id="JANTHZ010000001">
    <property type="protein sequence ID" value="MCS0494130.1"/>
    <property type="molecule type" value="Genomic_DNA"/>
</dbReference>
<evidence type="ECO:0000313" key="2">
    <source>
        <dbReference type="EMBL" id="MCS0494130.1"/>
    </source>
</evidence>
<keyword evidence="3" id="KW-1185">Reference proteome</keyword>
<gene>
    <name evidence="2" type="ORF">NVS89_03400</name>
</gene>
<dbReference type="Gene3D" id="3.40.1160.10">
    <property type="entry name" value="Acetylglutamate kinase-like"/>
    <property type="match status" value="1"/>
</dbReference>
<evidence type="ECO:0000313" key="3">
    <source>
        <dbReference type="Proteomes" id="UP001151088"/>
    </source>
</evidence>
<keyword evidence="2" id="KW-0808">Transferase</keyword>
<reference evidence="2" key="1">
    <citation type="submission" date="2022-08" db="EMBL/GenBank/DDBJ databases">
        <authorList>
            <person name="Li F."/>
        </authorList>
    </citation>
    <scope>NUCLEOTIDE SEQUENCE</scope>
    <source>
        <strain evidence="2">MQZ15Z-1</strain>
    </source>
</reference>
<evidence type="ECO:0000259" key="1">
    <source>
        <dbReference type="Pfam" id="PF00696"/>
    </source>
</evidence>
<dbReference type="InterPro" id="IPR036393">
    <property type="entry name" value="AceGlu_kinase-like_sf"/>
</dbReference>
<dbReference type="AlphaFoldDB" id="A0A9X2PDT2"/>
<dbReference type="Pfam" id="PF00696">
    <property type="entry name" value="AA_kinase"/>
    <property type="match status" value="1"/>
</dbReference>
<protein>
    <submittedName>
        <fullName evidence="2">Aspartate kinase</fullName>
    </submittedName>
</protein>
<dbReference type="SUPFAM" id="SSF53633">
    <property type="entry name" value="Carbamate kinase-like"/>
    <property type="match status" value="1"/>
</dbReference>
<dbReference type="InterPro" id="IPR001048">
    <property type="entry name" value="Asp/Glu/Uridylate_kinase"/>
</dbReference>
<dbReference type="RefSeq" id="WP_258731074.1">
    <property type="nucleotide sequence ID" value="NZ_JANTHZ010000001.1"/>
</dbReference>
<keyword evidence="2" id="KW-0418">Kinase</keyword>